<sequence length="172" mass="18518">MAPTVFITGGARSGKSAFAQQRAESHPGSLLYLAAARSEDAEMAARIQAHQEARGPRWRTVEEPLDIPGALREARGCEAVLFDCVTLWLSNLLFHHREDQAAVLAAVDGLVAILPRLEAPLYLVSNEVGSGIVPENRLARLFRDLAGTANQRLAAAADEAWLVAAGCPLRLK</sequence>
<evidence type="ECO:0000256" key="8">
    <source>
        <dbReference type="ARBA" id="ARBA00012016"/>
    </source>
</evidence>
<dbReference type="PIRSF" id="PIRSF006135">
    <property type="entry name" value="CobU"/>
    <property type="match status" value="1"/>
</dbReference>
<dbReference type="EC" id="2.7.7.62" evidence="9"/>
<dbReference type="EC" id="2.7.1.156" evidence="8"/>
<evidence type="ECO:0000256" key="10">
    <source>
        <dbReference type="ARBA" id="ARBA00022573"/>
    </source>
</evidence>
<evidence type="ECO:0000256" key="14">
    <source>
        <dbReference type="ARBA" id="ARBA00022840"/>
    </source>
</evidence>
<accession>A0ABY5ZS55</accession>
<comment type="catalytic activity">
    <reaction evidence="2">
        <text>adenosylcob(III)inamide phosphate + GTP + H(+) = adenosylcob(III)inamide-GDP + diphosphate</text>
        <dbReference type="Rhea" id="RHEA:22712"/>
        <dbReference type="ChEBI" id="CHEBI:15378"/>
        <dbReference type="ChEBI" id="CHEBI:33019"/>
        <dbReference type="ChEBI" id="CHEBI:37565"/>
        <dbReference type="ChEBI" id="CHEBI:58502"/>
        <dbReference type="ChEBI" id="CHEBI:60487"/>
        <dbReference type="EC" id="2.7.7.62"/>
    </reaction>
</comment>
<protein>
    <recommendedName>
        <fullName evidence="16">Adenosylcobinamide kinase</fullName>
        <ecNumber evidence="8">2.7.1.156</ecNumber>
        <ecNumber evidence="9">2.7.7.62</ecNumber>
    </recommendedName>
    <alternativeName>
        <fullName evidence="17">Adenosylcobinamide-phosphate guanylyltransferase</fullName>
    </alternativeName>
</protein>
<organism evidence="18 19">
    <name type="scientific">Geoalkalibacter halelectricus</name>
    <dbReference type="NCBI Taxonomy" id="2847045"/>
    <lineage>
        <taxon>Bacteria</taxon>
        <taxon>Pseudomonadati</taxon>
        <taxon>Thermodesulfobacteriota</taxon>
        <taxon>Desulfuromonadia</taxon>
        <taxon>Desulfuromonadales</taxon>
        <taxon>Geoalkalibacteraceae</taxon>
        <taxon>Geoalkalibacter</taxon>
    </lineage>
</organism>
<comment type="pathway">
    <text evidence="6">Cofactor biosynthesis; adenosylcobalamin biosynthesis; adenosylcobalamin from cob(II)yrinate a,c-diamide: step 5/7.</text>
</comment>
<dbReference type="PANTHER" id="PTHR34848">
    <property type="match status" value="1"/>
</dbReference>
<evidence type="ECO:0000313" key="18">
    <source>
        <dbReference type="EMBL" id="UWZ80725.1"/>
    </source>
</evidence>
<gene>
    <name evidence="18" type="primary">cobU</name>
    <name evidence="18" type="ORF">L9S41_04820</name>
</gene>
<dbReference type="EMBL" id="CP092109">
    <property type="protein sequence ID" value="UWZ80725.1"/>
    <property type="molecule type" value="Genomic_DNA"/>
</dbReference>
<dbReference type="CDD" id="cd00544">
    <property type="entry name" value="CobU"/>
    <property type="match status" value="1"/>
</dbReference>
<evidence type="ECO:0000256" key="4">
    <source>
        <dbReference type="ARBA" id="ARBA00003889"/>
    </source>
</evidence>
<dbReference type="PANTHER" id="PTHR34848:SF1">
    <property type="entry name" value="BIFUNCTIONAL ADENOSYLCOBALAMIN BIOSYNTHESIS PROTEIN COBU"/>
    <property type="match status" value="1"/>
</dbReference>
<keyword evidence="10" id="KW-0169">Cobalamin biosynthesis</keyword>
<evidence type="ECO:0000256" key="2">
    <source>
        <dbReference type="ARBA" id="ARBA00000711"/>
    </source>
</evidence>
<dbReference type="Pfam" id="PF02283">
    <property type="entry name" value="CobU"/>
    <property type="match status" value="1"/>
</dbReference>
<comment type="catalytic activity">
    <reaction evidence="3">
        <text>adenosylcob(III)inamide + GTP = adenosylcob(III)inamide phosphate + GDP + H(+)</text>
        <dbReference type="Rhea" id="RHEA:15765"/>
        <dbReference type="ChEBI" id="CHEBI:2480"/>
        <dbReference type="ChEBI" id="CHEBI:15378"/>
        <dbReference type="ChEBI" id="CHEBI:37565"/>
        <dbReference type="ChEBI" id="CHEBI:58189"/>
        <dbReference type="ChEBI" id="CHEBI:58502"/>
        <dbReference type="EC" id="2.7.1.156"/>
    </reaction>
</comment>
<evidence type="ECO:0000256" key="9">
    <source>
        <dbReference type="ARBA" id="ARBA00012523"/>
    </source>
</evidence>
<evidence type="ECO:0000256" key="11">
    <source>
        <dbReference type="ARBA" id="ARBA00022679"/>
    </source>
</evidence>
<evidence type="ECO:0000256" key="7">
    <source>
        <dbReference type="ARBA" id="ARBA00007490"/>
    </source>
</evidence>
<keyword evidence="12" id="KW-0547">Nucleotide-binding</keyword>
<keyword evidence="18" id="KW-0548">Nucleotidyltransferase</keyword>
<dbReference type="Gene3D" id="3.40.50.300">
    <property type="entry name" value="P-loop containing nucleotide triphosphate hydrolases"/>
    <property type="match status" value="1"/>
</dbReference>
<evidence type="ECO:0000256" key="13">
    <source>
        <dbReference type="ARBA" id="ARBA00022777"/>
    </source>
</evidence>
<keyword evidence="19" id="KW-1185">Reference proteome</keyword>
<dbReference type="InterPro" id="IPR027417">
    <property type="entry name" value="P-loop_NTPase"/>
</dbReference>
<evidence type="ECO:0000313" key="19">
    <source>
        <dbReference type="Proteomes" id="UP001060414"/>
    </source>
</evidence>
<reference evidence="18" key="1">
    <citation type="journal article" date="2022" name="Environ. Microbiol.">
        <title>Geoalkalibacter halelectricus SAP #1 sp. nov. possessing extracellular electron transfer and mineral#reducing capabilities from a haloalkaline environment.</title>
        <authorList>
            <person name="Yadav S."/>
            <person name="Singh R."/>
            <person name="Sundharam S.S."/>
            <person name="Chaudhary S."/>
            <person name="Krishnamurthi S."/>
            <person name="Patil S.A."/>
        </authorList>
    </citation>
    <scope>NUCLEOTIDE SEQUENCE</scope>
    <source>
        <strain evidence="18">SAP-1</strain>
    </source>
</reference>
<keyword evidence="13 18" id="KW-0418">Kinase</keyword>
<comment type="pathway">
    <text evidence="5">Cofactor biosynthesis; adenosylcobalamin biosynthesis; adenosylcobalamin from cob(II)yrinate a,c-diamide: step 6/7.</text>
</comment>
<evidence type="ECO:0000256" key="5">
    <source>
        <dbReference type="ARBA" id="ARBA00004692"/>
    </source>
</evidence>
<dbReference type="NCBIfam" id="NF004469">
    <property type="entry name" value="PRK05800.1"/>
    <property type="match status" value="1"/>
</dbReference>
<dbReference type="GO" id="GO:0008820">
    <property type="term" value="F:cobinamide phosphate guanylyltransferase activity"/>
    <property type="evidence" value="ECO:0007669"/>
    <property type="project" value="UniProtKB-EC"/>
</dbReference>
<name>A0ABY5ZS55_9BACT</name>
<keyword evidence="15" id="KW-0342">GTP-binding</keyword>
<evidence type="ECO:0000256" key="6">
    <source>
        <dbReference type="ARBA" id="ARBA00005159"/>
    </source>
</evidence>
<dbReference type="GO" id="GO:0043752">
    <property type="term" value="F:adenosylcobinamide kinase activity"/>
    <property type="evidence" value="ECO:0007669"/>
    <property type="project" value="UniProtKB-EC"/>
</dbReference>
<evidence type="ECO:0000256" key="3">
    <source>
        <dbReference type="ARBA" id="ARBA00001522"/>
    </source>
</evidence>
<evidence type="ECO:0000256" key="12">
    <source>
        <dbReference type="ARBA" id="ARBA00022741"/>
    </source>
</evidence>
<comment type="function">
    <text evidence="4">Catalyzes ATP-dependent phosphorylation of adenosylcobinamide and addition of GMP to adenosylcobinamide phosphate.</text>
</comment>
<dbReference type="InterPro" id="IPR003203">
    <property type="entry name" value="CobU/CobP"/>
</dbReference>
<proteinExistence type="inferred from homology"/>
<dbReference type="Proteomes" id="UP001060414">
    <property type="component" value="Chromosome"/>
</dbReference>
<dbReference type="SUPFAM" id="SSF52540">
    <property type="entry name" value="P-loop containing nucleoside triphosphate hydrolases"/>
    <property type="match status" value="1"/>
</dbReference>
<dbReference type="RefSeq" id="WP_260749086.1">
    <property type="nucleotide sequence ID" value="NZ_CP092109.1"/>
</dbReference>
<evidence type="ECO:0000256" key="1">
    <source>
        <dbReference type="ARBA" id="ARBA00000312"/>
    </source>
</evidence>
<evidence type="ECO:0000256" key="15">
    <source>
        <dbReference type="ARBA" id="ARBA00023134"/>
    </source>
</evidence>
<comment type="catalytic activity">
    <reaction evidence="1">
        <text>adenosylcob(III)inamide + ATP = adenosylcob(III)inamide phosphate + ADP + H(+)</text>
        <dbReference type="Rhea" id="RHEA:15769"/>
        <dbReference type="ChEBI" id="CHEBI:2480"/>
        <dbReference type="ChEBI" id="CHEBI:15378"/>
        <dbReference type="ChEBI" id="CHEBI:30616"/>
        <dbReference type="ChEBI" id="CHEBI:58502"/>
        <dbReference type="ChEBI" id="CHEBI:456216"/>
        <dbReference type="EC" id="2.7.1.156"/>
    </reaction>
</comment>
<keyword evidence="11 18" id="KW-0808">Transferase</keyword>
<evidence type="ECO:0000256" key="17">
    <source>
        <dbReference type="ARBA" id="ARBA00030571"/>
    </source>
</evidence>
<evidence type="ECO:0000256" key="16">
    <source>
        <dbReference type="ARBA" id="ARBA00029570"/>
    </source>
</evidence>
<keyword evidence="14" id="KW-0067">ATP-binding</keyword>
<comment type="similarity">
    <text evidence="7">Belongs to the CobU/CobP family.</text>
</comment>